<dbReference type="PROSITE" id="PS00194">
    <property type="entry name" value="THIOREDOXIN_1"/>
    <property type="match status" value="1"/>
</dbReference>
<dbReference type="Gene3D" id="3.40.30.10">
    <property type="entry name" value="Glutaredoxin"/>
    <property type="match status" value="1"/>
</dbReference>
<dbReference type="SUPFAM" id="SSF52833">
    <property type="entry name" value="Thioredoxin-like"/>
    <property type="match status" value="1"/>
</dbReference>
<evidence type="ECO:0000313" key="2">
    <source>
        <dbReference type="EMBL" id="KAK3269577.1"/>
    </source>
</evidence>
<dbReference type="PANTHER" id="PTHR46135:SF3">
    <property type="entry name" value="NME_NM23 FAMILY MEMBER 8"/>
    <property type="match status" value="1"/>
</dbReference>
<accession>A0AAE0G1A2</accession>
<dbReference type="InterPro" id="IPR013766">
    <property type="entry name" value="Thioredoxin_domain"/>
</dbReference>
<evidence type="ECO:0000259" key="1">
    <source>
        <dbReference type="Pfam" id="PF00085"/>
    </source>
</evidence>
<dbReference type="InterPro" id="IPR036249">
    <property type="entry name" value="Thioredoxin-like_sf"/>
</dbReference>
<organism evidence="2 3">
    <name type="scientific">Cymbomonas tetramitiformis</name>
    <dbReference type="NCBI Taxonomy" id="36881"/>
    <lineage>
        <taxon>Eukaryota</taxon>
        <taxon>Viridiplantae</taxon>
        <taxon>Chlorophyta</taxon>
        <taxon>Pyramimonadophyceae</taxon>
        <taxon>Pyramimonadales</taxon>
        <taxon>Pyramimonadaceae</taxon>
        <taxon>Cymbomonas</taxon>
    </lineage>
</organism>
<gene>
    <name evidence="2" type="ORF">CYMTET_21992</name>
</gene>
<dbReference type="InterPro" id="IPR017937">
    <property type="entry name" value="Thioredoxin_CS"/>
</dbReference>
<proteinExistence type="predicted"/>
<dbReference type="InterPro" id="IPR051766">
    <property type="entry name" value="TXND_domain-containing"/>
</dbReference>
<feature type="domain" description="Thioredoxin" evidence="1">
    <location>
        <begin position="37"/>
        <end position="114"/>
    </location>
</feature>
<reference evidence="2 3" key="1">
    <citation type="journal article" date="2015" name="Genome Biol. Evol.">
        <title>Comparative Genomics of a Bacterivorous Green Alga Reveals Evolutionary Causalities and Consequences of Phago-Mixotrophic Mode of Nutrition.</title>
        <authorList>
            <person name="Burns J.A."/>
            <person name="Paasch A."/>
            <person name="Narechania A."/>
            <person name="Kim E."/>
        </authorList>
    </citation>
    <scope>NUCLEOTIDE SEQUENCE [LARGE SCALE GENOMIC DNA]</scope>
    <source>
        <strain evidence="2 3">PLY_AMNH</strain>
    </source>
</reference>
<dbReference type="PANTHER" id="PTHR46135">
    <property type="entry name" value="NME/NM23 FAMILY MEMBER 8"/>
    <property type="match status" value="1"/>
</dbReference>
<sequence length="126" mass="14063">MSFWTTLKTDDDWILEVGKPADGEAPPGESGCPGYLQVIDCHAGWCGPCKAIQSTFKRIFFEYGDKPIKFYTADVDSISFLEKYRGTAQPNFLFYQDNELLELVSGVDSPRLVSSIMSFMPGGDEE</sequence>
<comment type="caution">
    <text evidence="2">The sequence shown here is derived from an EMBL/GenBank/DDBJ whole genome shotgun (WGS) entry which is preliminary data.</text>
</comment>
<dbReference type="EMBL" id="LGRX02010865">
    <property type="protein sequence ID" value="KAK3269577.1"/>
    <property type="molecule type" value="Genomic_DNA"/>
</dbReference>
<protein>
    <recommendedName>
        <fullName evidence="1">Thioredoxin domain-containing protein</fullName>
    </recommendedName>
</protein>
<name>A0AAE0G1A2_9CHLO</name>
<evidence type="ECO:0000313" key="3">
    <source>
        <dbReference type="Proteomes" id="UP001190700"/>
    </source>
</evidence>
<dbReference type="Pfam" id="PF00085">
    <property type="entry name" value="Thioredoxin"/>
    <property type="match status" value="1"/>
</dbReference>
<dbReference type="Proteomes" id="UP001190700">
    <property type="component" value="Unassembled WGS sequence"/>
</dbReference>
<dbReference type="AlphaFoldDB" id="A0AAE0G1A2"/>
<keyword evidence="3" id="KW-1185">Reference proteome</keyword>